<dbReference type="EMBL" id="NCTK01000002">
    <property type="protein sequence ID" value="OYQ10150.1"/>
    <property type="molecule type" value="Genomic_DNA"/>
</dbReference>
<name>A0AAP8D2M6_RALSL</name>
<keyword evidence="1" id="KW-0413">Isomerase</keyword>
<proteinExistence type="predicted"/>
<dbReference type="Proteomes" id="UP000216164">
    <property type="component" value="Unassembled WGS sequence"/>
</dbReference>
<dbReference type="AlphaFoldDB" id="A0AAP8D2M6"/>
<reference evidence="3 4" key="1">
    <citation type="submission" date="2017-04" db="EMBL/GenBank/DDBJ databases">
        <title>Genome Announcement: Closed genomes of Ralstonia solanacearum strains K60, UW551, and UW700.</title>
        <authorList>
            <person name="Hayes M."/>
            <person name="Macintyre A.M."/>
            <person name="Allen C."/>
        </authorList>
    </citation>
    <scope>NUCLEOTIDE SEQUENCE [LARGE SCALE GENOMIC DNA]</scope>
    <source>
        <strain evidence="3 4">UW25</strain>
    </source>
</reference>
<accession>A0AAP8D2M6</accession>
<dbReference type="Pfam" id="PF01361">
    <property type="entry name" value="Tautomerase"/>
    <property type="match status" value="1"/>
</dbReference>
<organism evidence="3 4">
    <name type="scientific">Ralstonia solanacearum K60</name>
    <dbReference type="NCBI Taxonomy" id="1091042"/>
    <lineage>
        <taxon>Bacteria</taxon>
        <taxon>Pseudomonadati</taxon>
        <taxon>Pseudomonadota</taxon>
        <taxon>Betaproteobacteria</taxon>
        <taxon>Burkholderiales</taxon>
        <taxon>Burkholderiaceae</taxon>
        <taxon>Ralstonia</taxon>
        <taxon>Ralstonia solanacearum species complex</taxon>
    </lineage>
</organism>
<evidence type="ECO:0000313" key="3">
    <source>
        <dbReference type="EMBL" id="OYQ10150.1"/>
    </source>
</evidence>
<evidence type="ECO:0000256" key="1">
    <source>
        <dbReference type="ARBA" id="ARBA00023235"/>
    </source>
</evidence>
<comment type="caution">
    <text evidence="3">The sequence shown here is derived from an EMBL/GenBank/DDBJ whole genome shotgun (WGS) entry which is preliminary data.</text>
</comment>
<evidence type="ECO:0000259" key="2">
    <source>
        <dbReference type="Pfam" id="PF01361"/>
    </source>
</evidence>
<dbReference type="InterPro" id="IPR014347">
    <property type="entry name" value="Tautomerase/MIF_sf"/>
</dbReference>
<dbReference type="Gene3D" id="3.30.429.10">
    <property type="entry name" value="Macrophage Migration Inhibitory Factor"/>
    <property type="match status" value="2"/>
</dbReference>
<sequence>MPILNVKVSARRSPEMARKIAATLLELTSRILGKDPNVTAIAIDYVAPEDRIVGGRTLAEQGRHSVYFDIKVRDETNTKAEKARYIAEAFEAFSRLLGNLHEERASDIYRQDVRAASYGYGGKTPEYRFQHT</sequence>
<dbReference type="InterPro" id="IPR004370">
    <property type="entry name" value="4-OT-like_dom"/>
</dbReference>
<dbReference type="SUPFAM" id="SSF55331">
    <property type="entry name" value="Tautomerase/MIF"/>
    <property type="match status" value="1"/>
</dbReference>
<feature type="domain" description="4-oxalocrotonate tautomerase-like" evidence="2">
    <location>
        <begin position="2"/>
        <end position="58"/>
    </location>
</feature>
<dbReference type="RefSeq" id="WP_094395719.1">
    <property type="nucleotide sequence ID" value="NZ_NCTK01000002.1"/>
</dbReference>
<gene>
    <name evidence="3" type="ORF">B7R77_25690</name>
</gene>
<dbReference type="GO" id="GO:0016853">
    <property type="term" value="F:isomerase activity"/>
    <property type="evidence" value="ECO:0007669"/>
    <property type="project" value="UniProtKB-KW"/>
</dbReference>
<evidence type="ECO:0000313" key="4">
    <source>
        <dbReference type="Proteomes" id="UP000216164"/>
    </source>
</evidence>
<protein>
    <submittedName>
        <fullName evidence="3">4-oxalocrotonate tautomerase</fullName>
    </submittedName>
</protein>